<organism evidence="1 2">
    <name type="scientific">Mikania micrantha</name>
    <name type="common">bitter vine</name>
    <dbReference type="NCBI Taxonomy" id="192012"/>
    <lineage>
        <taxon>Eukaryota</taxon>
        <taxon>Viridiplantae</taxon>
        <taxon>Streptophyta</taxon>
        <taxon>Embryophyta</taxon>
        <taxon>Tracheophyta</taxon>
        <taxon>Spermatophyta</taxon>
        <taxon>Magnoliopsida</taxon>
        <taxon>eudicotyledons</taxon>
        <taxon>Gunneridae</taxon>
        <taxon>Pentapetalae</taxon>
        <taxon>asterids</taxon>
        <taxon>campanulids</taxon>
        <taxon>Asterales</taxon>
        <taxon>Asteraceae</taxon>
        <taxon>Asteroideae</taxon>
        <taxon>Heliantheae alliance</taxon>
        <taxon>Eupatorieae</taxon>
        <taxon>Mikania</taxon>
    </lineage>
</organism>
<protein>
    <submittedName>
        <fullName evidence="1">Uncharacterized protein</fullName>
    </submittedName>
</protein>
<accession>A0A5N6LVM4</accession>
<keyword evidence="2" id="KW-1185">Reference proteome</keyword>
<reference evidence="1 2" key="1">
    <citation type="submission" date="2019-05" db="EMBL/GenBank/DDBJ databases">
        <title>Mikania micrantha, genome provides insights into the molecular mechanism of rapid growth.</title>
        <authorList>
            <person name="Liu B."/>
        </authorList>
    </citation>
    <scope>NUCLEOTIDE SEQUENCE [LARGE SCALE GENOMIC DNA]</scope>
    <source>
        <strain evidence="1">NLD-2019</strain>
        <tissue evidence="1">Leaf</tissue>
    </source>
</reference>
<sequence>MASKLNIYRFKGTNHLIQHLIPYSEGPRNNSHPQQLPAYHRPPSPLVSGKSGVLDEPLVMFHHTVDERVVMSVLSAVAAVDRSYDCFDRCGGSCCDQGSGRRVICVWVKMVEKQPDLWQVRNLGC</sequence>
<proteinExistence type="predicted"/>
<gene>
    <name evidence="1" type="ORF">E3N88_39023</name>
</gene>
<evidence type="ECO:0000313" key="2">
    <source>
        <dbReference type="Proteomes" id="UP000326396"/>
    </source>
</evidence>
<evidence type="ECO:0000313" key="1">
    <source>
        <dbReference type="EMBL" id="KAD2805646.1"/>
    </source>
</evidence>
<comment type="caution">
    <text evidence="1">The sequence shown here is derived from an EMBL/GenBank/DDBJ whole genome shotgun (WGS) entry which is preliminary data.</text>
</comment>
<dbReference type="EMBL" id="SZYD01000018">
    <property type="protein sequence ID" value="KAD2805646.1"/>
    <property type="molecule type" value="Genomic_DNA"/>
</dbReference>
<dbReference type="AlphaFoldDB" id="A0A5N6LVM4"/>
<dbReference type="Proteomes" id="UP000326396">
    <property type="component" value="Linkage Group LG8"/>
</dbReference>
<name>A0A5N6LVM4_9ASTR</name>